<sequence>MFGAMQMYQMQAMEQHIAQKDSRRKESVSRLVRLKAFLRQDLNTLGQQIDETLESVCAPSGLKSQTRLP</sequence>
<dbReference type="RefSeq" id="WP_222548366.1">
    <property type="nucleotide sequence ID" value="NZ_BAPW01000002.1"/>
</dbReference>
<name>A0ABT1CIT0_9PROT</name>
<evidence type="ECO:0000313" key="1">
    <source>
        <dbReference type="EMBL" id="MCO6160774.1"/>
    </source>
</evidence>
<evidence type="ECO:0008006" key="3">
    <source>
        <dbReference type="Google" id="ProtNLM"/>
    </source>
</evidence>
<organism evidence="1 2">
    <name type="scientific">Asaia lannensis NBRC 102526</name>
    <dbReference type="NCBI Taxonomy" id="1307926"/>
    <lineage>
        <taxon>Bacteria</taxon>
        <taxon>Pseudomonadati</taxon>
        <taxon>Pseudomonadota</taxon>
        <taxon>Alphaproteobacteria</taxon>
        <taxon>Acetobacterales</taxon>
        <taxon>Acetobacteraceae</taxon>
        <taxon>Asaia</taxon>
    </lineage>
</organism>
<dbReference type="EMBL" id="JAMXQU010000010">
    <property type="protein sequence ID" value="MCO6160774.1"/>
    <property type="molecule type" value="Genomic_DNA"/>
</dbReference>
<proteinExistence type="predicted"/>
<comment type="caution">
    <text evidence="1">The sequence shown here is derived from an EMBL/GenBank/DDBJ whole genome shotgun (WGS) entry which is preliminary data.</text>
</comment>
<evidence type="ECO:0000313" key="2">
    <source>
        <dbReference type="Proteomes" id="UP001523401"/>
    </source>
</evidence>
<gene>
    <name evidence="1" type="ORF">NF685_12100</name>
</gene>
<keyword evidence="2" id="KW-1185">Reference proteome</keyword>
<accession>A0ABT1CIT0</accession>
<reference evidence="1 2" key="1">
    <citation type="submission" date="2022-06" db="EMBL/GenBank/DDBJ databases">
        <title>Whole-genome of Asaia lannensis strain LMG 27011T.</title>
        <authorList>
            <person name="Sombolestani A."/>
        </authorList>
    </citation>
    <scope>NUCLEOTIDE SEQUENCE [LARGE SCALE GENOMIC DNA]</scope>
    <source>
        <strain evidence="1 2">NBRC 102526</strain>
    </source>
</reference>
<protein>
    <recommendedName>
        <fullName evidence="3">Transposase</fullName>
    </recommendedName>
</protein>
<dbReference type="Proteomes" id="UP001523401">
    <property type="component" value="Unassembled WGS sequence"/>
</dbReference>